<dbReference type="SUPFAM" id="SSF57535">
    <property type="entry name" value="Complement control module/SCR domain"/>
    <property type="match status" value="3"/>
</dbReference>
<protein>
    <recommendedName>
        <fullName evidence="7">Sushi domain-containing protein</fullName>
    </recommendedName>
</protein>
<sequence length="544" mass="58944">MQGVMPGQEARLHAVYRRLKSSDDLSPSVSHTHSDDLSPSVSHTHSDDLSPSVSHTHSDDLSPSVSHTHSDDLSPSVSHTHSDDLSPSVSHTHSDDLSPSVSHTQHSDDLSPSVSHTHSDDLSPSVSHTHSDDLSPSVSHTRSDDLSPSVSHTHSDDLSPSVSHTQHSDDLSPSISMAVINCGDPGVPANGLRFGNDFTYNHSVTFQCSPGFTMETDHSPTLGYQLSLPAVLTCQGSGQWSGERPQCFPVFCGDPGVPAQGRRDDRGFTYLSSAVFSCFPPLVLVGSARRYCQADGTWSGTQPSCIAHHCSQPELPPHADISAVELPSLGYTLIYTCQPGFYLTGGSEHRTCRSDGSWTGKAPLCTADNRPSGTTFGTIQELPDPRLPVPVGVFAKHSQWKGSYEYLGKKQPAMLTVTVFDPFSNHVNGTLTDHSGVELKLSGVYRSMEAHLLLQVYQIRGPVEIFVHKFKSENWALDGHGFVRGKGFGQFGLQRIDLESAVQDRETLGYNFTFNSSSVAAAILVPFIATIIAGFALYLYKHRY</sequence>
<feature type="region of interest" description="Disordered" evidence="5">
    <location>
        <begin position="21"/>
        <end position="170"/>
    </location>
</feature>
<keyword evidence="6" id="KW-0472">Membrane</keyword>
<dbReference type="InterPro" id="IPR051277">
    <property type="entry name" value="SEZ6_CSMD_C4BPB_Regulators"/>
</dbReference>
<dbReference type="InterPro" id="IPR035976">
    <property type="entry name" value="Sushi/SCR/CCP_sf"/>
</dbReference>
<evidence type="ECO:0000256" key="4">
    <source>
        <dbReference type="PROSITE-ProRule" id="PRU00302"/>
    </source>
</evidence>
<dbReference type="PANTHER" id="PTHR45656:SF4">
    <property type="entry name" value="PROTEIN CBR-CLEC-78"/>
    <property type="match status" value="1"/>
</dbReference>
<feature type="domain" description="Sushi" evidence="7">
    <location>
        <begin position="308"/>
        <end position="367"/>
    </location>
</feature>
<dbReference type="Pfam" id="PF00084">
    <property type="entry name" value="Sushi"/>
    <property type="match status" value="3"/>
</dbReference>
<evidence type="ECO:0000256" key="5">
    <source>
        <dbReference type="SAM" id="MobiDB-lite"/>
    </source>
</evidence>
<proteinExistence type="predicted"/>
<evidence type="ECO:0000256" key="6">
    <source>
        <dbReference type="SAM" id="Phobius"/>
    </source>
</evidence>
<name>A0A8T2MMM4_9TELE</name>
<evidence type="ECO:0000313" key="9">
    <source>
        <dbReference type="Proteomes" id="UP000824540"/>
    </source>
</evidence>
<evidence type="ECO:0000259" key="7">
    <source>
        <dbReference type="PROSITE" id="PS50923"/>
    </source>
</evidence>
<dbReference type="AlphaFoldDB" id="A0A8T2MMM4"/>
<organism evidence="8 9">
    <name type="scientific">Albula glossodonta</name>
    <name type="common">roundjaw bonefish</name>
    <dbReference type="NCBI Taxonomy" id="121402"/>
    <lineage>
        <taxon>Eukaryota</taxon>
        <taxon>Metazoa</taxon>
        <taxon>Chordata</taxon>
        <taxon>Craniata</taxon>
        <taxon>Vertebrata</taxon>
        <taxon>Euteleostomi</taxon>
        <taxon>Actinopterygii</taxon>
        <taxon>Neopterygii</taxon>
        <taxon>Teleostei</taxon>
        <taxon>Albuliformes</taxon>
        <taxon>Albulidae</taxon>
        <taxon>Albula</taxon>
    </lineage>
</organism>
<evidence type="ECO:0000313" key="8">
    <source>
        <dbReference type="EMBL" id="KAG9328866.1"/>
    </source>
</evidence>
<dbReference type="PANTHER" id="PTHR45656">
    <property type="entry name" value="PROTEIN CBR-CLEC-78"/>
    <property type="match status" value="1"/>
</dbReference>
<accession>A0A8T2MMM4</accession>
<dbReference type="PROSITE" id="PS50923">
    <property type="entry name" value="SUSHI"/>
    <property type="match status" value="3"/>
</dbReference>
<keyword evidence="3 4" id="KW-1015">Disulfide bond</keyword>
<dbReference type="EMBL" id="JAFBMS010001746">
    <property type="protein sequence ID" value="KAG9328866.1"/>
    <property type="molecule type" value="Genomic_DNA"/>
</dbReference>
<keyword evidence="1" id="KW-0732">Signal</keyword>
<keyword evidence="2" id="KW-0677">Repeat</keyword>
<comment type="caution">
    <text evidence="8">The sequence shown here is derived from an EMBL/GenBank/DDBJ whole genome shotgun (WGS) entry which is preliminary data.</text>
</comment>
<reference evidence="8" key="1">
    <citation type="thesis" date="2021" institute="BYU ScholarsArchive" country="Provo, UT, USA">
        <title>Applications of and Algorithms for Genome Assembly and Genomic Analyses with an Emphasis on Marine Teleosts.</title>
        <authorList>
            <person name="Pickett B.D."/>
        </authorList>
    </citation>
    <scope>NUCLEOTIDE SEQUENCE</scope>
    <source>
        <strain evidence="8">HI-2016</strain>
    </source>
</reference>
<feature type="compositionally biased region" description="Polar residues" evidence="5">
    <location>
        <begin position="24"/>
        <end position="170"/>
    </location>
</feature>
<feature type="domain" description="Sushi" evidence="7">
    <location>
        <begin position="250"/>
        <end position="307"/>
    </location>
</feature>
<dbReference type="Gene3D" id="2.10.70.10">
    <property type="entry name" value="Complement Module, domain 1"/>
    <property type="match status" value="3"/>
</dbReference>
<evidence type="ECO:0000256" key="1">
    <source>
        <dbReference type="ARBA" id="ARBA00022729"/>
    </source>
</evidence>
<keyword evidence="6" id="KW-0812">Transmembrane</keyword>
<comment type="caution">
    <text evidence="4">Lacks conserved residue(s) required for the propagation of feature annotation.</text>
</comment>
<keyword evidence="4" id="KW-0768">Sushi</keyword>
<feature type="disulfide bond" evidence="4">
    <location>
        <begin position="278"/>
        <end position="305"/>
    </location>
</feature>
<dbReference type="SMART" id="SM00032">
    <property type="entry name" value="CCP"/>
    <property type="match status" value="3"/>
</dbReference>
<dbReference type="Proteomes" id="UP000824540">
    <property type="component" value="Unassembled WGS sequence"/>
</dbReference>
<feature type="transmembrane region" description="Helical" evidence="6">
    <location>
        <begin position="519"/>
        <end position="540"/>
    </location>
</feature>
<gene>
    <name evidence="8" type="ORF">JZ751_010100</name>
</gene>
<feature type="domain" description="Sushi" evidence="7">
    <location>
        <begin position="180"/>
        <end position="249"/>
    </location>
</feature>
<keyword evidence="9" id="KW-1185">Reference proteome</keyword>
<keyword evidence="6" id="KW-1133">Transmembrane helix</keyword>
<evidence type="ECO:0000256" key="2">
    <source>
        <dbReference type="ARBA" id="ARBA00022737"/>
    </source>
</evidence>
<dbReference type="InterPro" id="IPR000436">
    <property type="entry name" value="Sushi_SCR_CCP_dom"/>
</dbReference>
<evidence type="ECO:0000256" key="3">
    <source>
        <dbReference type="ARBA" id="ARBA00023157"/>
    </source>
</evidence>
<dbReference type="CDD" id="cd00033">
    <property type="entry name" value="CCP"/>
    <property type="match status" value="3"/>
</dbReference>
<dbReference type="OrthoDB" id="5804959at2759"/>